<dbReference type="EMBL" id="JAUORK010000001">
    <property type="protein sequence ID" value="MDO6670635.1"/>
    <property type="molecule type" value="Genomic_DNA"/>
</dbReference>
<comment type="caution">
    <text evidence="6">The sequence shown here is derived from an EMBL/GenBank/DDBJ whole genome shotgun (WGS) entry which is preliminary data.</text>
</comment>
<keyword evidence="1" id="KW-0805">Transcription regulation</keyword>
<dbReference type="SUPFAM" id="SSF46785">
    <property type="entry name" value="Winged helix' DNA-binding domain"/>
    <property type="match status" value="1"/>
</dbReference>
<dbReference type="CDD" id="cd07377">
    <property type="entry name" value="WHTH_GntR"/>
    <property type="match status" value="1"/>
</dbReference>
<organism evidence="6 7">
    <name type="scientific">Cobetia amphilecti</name>
    <dbReference type="NCBI Taxonomy" id="1055104"/>
    <lineage>
        <taxon>Bacteria</taxon>
        <taxon>Pseudomonadati</taxon>
        <taxon>Pseudomonadota</taxon>
        <taxon>Gammaproteobacteria</taxon>
        <taxon>Oceanospirillales</taxon>
        <taxon>Halomonadaceae</taxon>
        <taxon>Cobetia</taxon>
    </lineage>
</organism>
<dbReference type="Gene3D" id="1.20.120.530">
    <property type="entry name" value="GntR ligand-binding domain-like"/>
    <property type="match status" value="1"/>
</dbReference>
<evidence type="ECO:0000313" key="7">
    <source>
        <dbReference type="Proteomes" id="UP001170481"/>
    </source>
</evidence>
<sequence>MTDSLATASLATDSASADDATPRSMEAIATCMAREILAGSFGPGDSFPRELDLCQRFDASRNRVRNALAQLVSAGLLERTAGRGTIVREMSEWQLLDPLMSHWVSGLDGINPDLMREIYAFRLSVEPYVSALAAMKANAQDLARLERAFEGMVNTANDSSREAHAEHDVAFHEAIYHATHNLVWTQLGSLLRPSISQLIHSTQQSAQQHDHSHHRASLDRHRAVMEAIRLRQPEMARTCAERVLETAARDLGFSPDHPQLGHRRF</sequence>
<dbReference type="Pfam" id="PF00392">
    <property type="entry name" value="GntR"/>
    <property type="match status" value="1"/>
</dbReference>
<dbReference type="InterPro" id="IPR036388">
    <property type="entry name" value="WH-like_DNA-bd_sf"/>
</dbReference>
<name>A0AAP4TUK7_9GAMM</name>
<evidence type="ECO:0000313" key="6">
    <source>
        <dbReference type="EMBL" id="MDO6670635.1"/>
    </source>
</evidence>
<dbReference type="AlphaFoldDB" id="A0AAP4TUK7"/>
<dbReference type="SMART" id="SM00345">
    <property type="entry name" value="HTH_GNTR"/>
    <property type="match status" value="1"/>
</dbReference>
<feature type="region of interest" description="Disordered" evidence="4">
    <location>
        <begin position="1"/>
        <end position="21"/>
    </location>
</feature>
<dbReference type="Gene3D" id="1.10.10.10">
    <property type="entry name" value="Winged helix-like DNA-binding domain superfamily/Winged helix DNA-binding domain"/>
    <property type="match status" value="1"/>
</dbReference>
<evidence type="ECO:0000256" key="1">
    <source>
        <dbReference type="ARBA" id="ARBA00023015"/>
    </source>
</evidence>
<protein>
    <submittedName>
        <fullName evidence="6">FadR/GntR family transcriptional regulator</fullName>
    </submittedName>
</protein>
<dbReference type="SMART" id="SM00895">
    <property type="entry name" value="FCD"/>
    <property type="match status" value="1"/>
</dbReference>
<proteinExistence type="predicted"/>
<feature type="domain" description="HTH gntR-type" evidence="5">
    <location>
        <begin position="22"/>
        <end position="90"/>
    </location>
</feature>
<accession>A0AAP4TUK7</accession>
<evidence type="ECO:0000259" key="5">
    <source>
        <dbReference type="PROSITE" id="PS50949"/>
    </source>
</evidence>
<dbReference type="RefSeq" id="WP_286173761.1">
    <property type="nucleotide sequence ID" value="NZ_JAUORK010000001.1"/>
</dbReference>
<evidence type="ECO:0000256" key="2">
    <source>
        <dbReference type="ARBA" id="ARBA00023125"/>
    </source>
</evidence>
<dbReference type="PRINTS" id="PR00035">
    <property type="entry name" value="HTHGNTR"/>
</dbReference>
<dbReference type="PANTHER" id="PTHR43537">
    <property type="entry name" value="TRANSCRIPTIONAL REGULATOR, GNTR FAMILY"/>
    <property type="match status" value="1"/>
</dbReference>
<dbReference type="InterPro" id="IPR000524">
    <property type="entry name" value="Tscrpt_reg_HTH_GntR"/>
</dbReference>
<dbReference type="InterPro" id="IPR011711">
    <property type="entry name" value="GntR_C"/>
</dbReference>
<gene>
    <name evidence="6" type="ORF">Q4535_00750</name>
</gene>
<feature type="compositionally biased region" description="Low complexity" evidence="4">
    <location>
        <begin position="1"/>
        <end position="19"/>
    </location>
</feature>
<dbReference type="Pfam" id="PF07729">
    <property type="entry name" value="FCD"/>
    <property type="match status" value="1"/>
</dbReference>
<dbReference type="InterPro" id="IPR036390">
    <property type="entry name" value="WH_DNA-bd_sf"/>
</dbReference>
<reference evidence="6" key="1">
    <citation type="submission" date="2023-07" db="EMBL/GenBank/DDBJ databases">
        <title>Genome content predicts the carbon catabolic preferences of heterotrophic bacteria.</title>
        <authorList>
            <person name="Gralka M."/>
        </authorList>
    </citation>
    <scope>NUCLEOTIDE SEQUENCE</scope>
    <source>
        <strain evidence="6">C2R13</strain>
    </source>
</reference>
<evidence type="ECO:0000256" key="4">
    <source>
        <dbReference type="SAM" id="MobiDB-lite"/>
    </source>
</evidence>
<keyword evidence="3" id="KW-0804">Transcription</keyword>
<keyword evidence="2" id="KW-0238">DNA-binding</keyword>
<dbReference type="SUPFAM" id="SSF48008">
    <property type="entry name" value="GntR ligand-binding domain-like"/>
    <property type="match status" value="1"/>
</dbReference>
<dbReference type="Proteomes" id="UP001170481">
    <property type="component" value="Unassembled WGS sequence"/>
</dbReference>
<dbReference type="PANTHER" id="PTHR43537:SF44">
    <property type="entry name" value="GNTR FAMILY REGULATORY PROTEIN"/>
    <property type="match status" value="1"/>
</dbReference>
<dbReference type="GO" id="GO:0003677">
    <property type="term" value="F:DNA binding"/>
    <property type="evidence" value="ECO:0007669"/>
    <property type="project" value="UniProtKB-KW"/>
</dbReference>
<dbReference type="InterPro" id="IPR008920">
    <property type="entry name" value="TF_FadR/GntR_C"/>
</dbReference>
<evidence type="ECO:0000256" key="3">
    <source>
        <dbReference type="ARBA" id="ARBA00023163"/>
    </source>
</evidence>
<dbReference type="PROSITE" id="PS50949">
    <property type="entry name" value="HTH_GNTR"/>
    <property type="match status" value="1"/>
</dbReference>
<dbReference type="GO" id="GO:0003700">
    <property type="term" value="F:DNA-binding transcription factor activity"/>
    <property type="evidence" value="ECO:0007669"/>
    <property type="project" value="InterPro"/>
</dbReference>